<organism evidence="6 7">
    <name type="scientific">Cupriavidus basilensis</name>
    <dbReference type="NCBI Taxonomy" id="68895"/>
    <lineage>
        <taxon>Bacteria</taxon>
        <taxon>Pseudomonadati</taxon>
        <taxon>Pseudomonadota</taxon>
        <taxon>Betaproteobacteria</taxon>
        <taxon>Burkholderiales</taxon>
        <taxon>Burkholderiaceae</taxon>
        <taxon>Cupriavidus</taxon>
    </lineage>
</organism>
<gene>
    <name evidence="5" type="primary">flgI</name>
    <name evidence="6" type="ORF">P3W85_28355</name>
</gene>
<comment type="caution">
    <text evidence="6">The sequence shown here is derived from an EMBL/GenBank/DDBJ whole genome shotgun (WGS) entry which is preliminary data.</text>
</comment>
<proteinExistence type="inferred from homology"/>
<dbReference type="PANTHER" id="PTHR30381">
    <property type="entry name" value="FLAGELLAR P-RING PERIPLASMIC PROTEIN FLGI"/>
    <property type="match status" value="1"/>
</dbReference>
<dbReference type="Proteomes" id="UP001216674">
    <property type="component" value="Unassembled WGS sequence"/>
</dbReference>
<evidence type="ECO:0000256" key="2">
    <source>
        <dbReference type="ARBA" id="ARBA00004117"/>
    </source>
</evidence>
<keyword evidence="3" id="KW-0732">Signal</keyword>
<keyword evidence="6" id="KW-0966">Cell projection</keyword>
<dbReference type="InterPro" id="IPR001782">
    <property type="entry name" value="Flag_FlgI"/>
</dbReference>
<dbReference type="NCBIfam" id="NF003676">
    <property type="entry name" value="PRK05303.1"/>
    <property type="match status" value="1"/>
</dbReference>
<evidence type="ECO:0000256" key="1">
    <source>
        <dbReference type="ARBA" id="ARBA00002591"/>
    </source>
</evidence>
<evidence type="ECO:0000313" key="7">
    <source>
        <dbReference type="Proteomes" id="UP001216674"/>
    </source>
</evidence>
<keyword evidence="7" id="KW-1185">Reference proteome</keyword>
<comment type="similarity">
    <text evidence="5">Belongs to the FlgI family.</text>
</comment>
<evidence type="ECO:0000256" key="4">
    <source>
        <dbReference type="ARBA" id="ARBA00023143"/>
    </source>
</evidence>
<dbReference type="PANTHER" id="PTHR30381:SF0">
    <property type="entry name" value="FLAGELLAR P-RING PROTEIN"/>
    <property type="match status" value="1"/>
</dbReference>
<dbReference type="Pfam" id="PF02119">
    <property type="entry name" value="FlgI"/>
    <property type="match status" value="1"/>
</dbReference>
<evidence type="ECO:0000256" key="5">
    <source>
        <dbReference type="HAMAP-Rule" id="MF_00416"/>
    </source>
</evidence>
<evidence type="ECO:0000313" key="6">
    <source>
        <dbReference type="EMBL" id="MDF3836833.1"/>
    </source>
</evidence>
<protein>
    <recommendedName>
        <fullName evidence="5">Flagellar P-ring protein</fullName>
    </recommendedName>
    <alternativeName>
        <fullName evidence="5">Basal body P-ring protein</fullName>
    </alternativeName>
</protein>
<accession>A0ABT6AWU2</accession>
<sequence>MLKRFALLAIGLLLVVPSHGNEVRLKELGRFLGWRDNMLVGYGIVTGLAGSGDSPRNRATRQALSNALSQFDFAIPADQVQSRNVAVVMISASLPPTANVGDKLDVTVTSIGDARSLAGGSLMMTALKAPDKRVYALAQGPVSVGGYRYEANGNLVQKNHPTVGMVPSGGTVEIPIQADIVADNGYLTFVLKDADVTTAERIAARLNAAFGRDTAYSKDATAVAIRAPASRAQMNQWLARIEGLTVMPDRNARVVVNERTGTVVAGSDVRIDAISLSHGDIRVTVETEYTASQPNFIGYAGPEVRSLIIGNSKLTVDEKTKAAVATFPNTTVSDLVHGLSKMNVGTRDTIAILQALKAAGALHAELIIQ</sequence>
<dbReference type="RefSeq" id="WP_276267191.1">
    <property type="nucleotide sequence ID" value="NZ_JARJLM010000464.1"/>
</dbReference>
<keyword evidence="4 5" id="KW-0975">Bacterial flagellum</keyword>
<dbReference type="PRINTS" id="PR01010">
    <property type="entry name" value="FLGPRINGFLGI"/>
</dbReference>
<reference evidence="6 7" key="1">
    <citation type="submission" date="2023-03" db="EMBL/GenBank/DDBJ databases">
        <title>Draft assemblies of triclosan tolerant bacteria isolated from returned activated sludge.</title>
        <authorList>
            <person name="Van Hamelsveld S."/>
        </authorList>
    </citation>
    <scope>NUCLEOTIDE SEQUENCE [LARGE SCALE GENOMIC DNA]</scope>
    <source>
        <strain evidence="6 7">GW210010_S58</strain>
    </source>
</reference>
<name>A0ABT6AWU2_9BURK</name>
<keyword evidence="6" id="KW-0282">Flagellum</keyword>
<comment type="function">
    <text evidence="1 5">Assembles around the rod to form the L-ring and probably protects the motor/basal body from shearing forces during rotation.</text>
</comment>
<comment type="subcellular location">
    <subcellularLocation>
        <location evidence="2 5">Bacterial flagellum basal body</location>
    </subcellularLocation>
</comment>
<evidence type="ECO:0000256" key="3">
    <source>
        <dbReference type="ARBA" id="ARBA00022729"/>
    </source>
</evidence>
<dbReference type="EMBL" id="JARJLM010000464">
    <property type="protein sequence ID" value="MDF3836833.1"/>
    <property type="molecule type" value="Genomic_DNA"/>
</dbReference>
<keyword evidence="6" id="KW-0969">Cilium</keyword>
<dbReference type="HAMAP" id="MF_00416">
    <property type="entry name" value="FlgI"/>
    <property type="match status" value="1"/>
</dbReference>
<comment type="subunit">
    <text evidence="5">The basal body constitutes a major portion of the flagellar organelle and consists of four rings (L,P,S, and M) mounted on a central rod.</text>
</comment>